<evidence type="ECO:0000259" key="1">
    <source>
        <dbReference type="Pfam" id="PF07791"/>
    </source>
</evidence>
<dbReference type="EMBL" id="AHMH02000152">
    <property type="protein sequence ID" value="EMM98408.1"/>
    <property type="molecule type" value="Genomic_DNA"/>
</dbReference>
<protein>
    <recommendedName>
        <fullName evidence="1">Immunity MXAN-0049 protein domain-containing protein</fullName>
    </recommendedName>
</protein>
<dbReference type="Proteomes" id="UP000012099">
    <property type="component" value="Unassembled WGS sequence"/>
</dbReference>
<feature type="domain" description="Immunity MXAN-0049 protein" evidence="1">
    <location>
        <begin position="70"/>
        <end position="180"/>
    </location>
</feature>
<gene>
    <name evidence="2" type="ORF">LEP1GSC035_0515</name>
</gene>
<dbReference type="InterPro" id="IPR012433">
    <property type="entry name" value="Imm11"/>
</dbReference>
<name>A0ABN0IV04_9LEPT</name>
<evidence type="ECO:0000313" key="2">
    <source>
        <dbReference type="EMBL" id="EMM98408.1"/>
    </source>
</evidence>
<accession>A0ABN0IV04</accession>
<evidence type="ECO:0000313" key="3">
    <source>
        <dbReference type="Proteomes" id="UP000012099"/>
    </source>
</evidence>
<dbReference type="RefSeq" id="WP_004433741.1">
    <property type="nucleotide sequence ID" value="NZ_AHMH02000152.1"/>
</dbReference>
<organism evidence="2 3">
    <name type="scientific">Leptospira noguchii str. 2007001578</name>
    <dbReference type="NCBI Taxonomy" id="1049974"/>
    <lineage>
        <taxon>Bacteria</taxon>
        <taxon>Pseudomonadati</taxon>
        <taxon>Spirochaetota</taxon>
        <taxon>Spirochaetia</taxon>
        <taxon>Leptospirales</taxon>
        <taxon>Leptospiraceae</taxon>
        <taxon>Leptospira</taxon>
    </lineage>
</organism>
<reference evidence="2 3" key="1">
    <citation type="submission" date="2013-01" db="EMBL/GenBank/DDBJ databases">
        <authorList>
            <person name="Harkins D.M."/>
            <person name="Durkin A.S."/>
            <person name="Brinkac L.M."/>
            <person name="Haft D.H."/>
            <person name="Selengut J.D."/>
            <person name="Sanka R."/>
            <person name="DePew J."/>
            <person name="Purushe J."/>
            <person name="Whelen A.C."/>
            <person name="Vinetz J.M."/>
            <person name="Sutton G.G."/>
            <person name="Nierman W.C."/>
            <person name="Fouts D.E."/>
        </authorList>
    </citation>
    <scope>NUCLEOTIDE SEQUENCE [LARGE SCALE GENOMIC DNA]</scope>
    <source>
        <strain evidence="2 3">2007001578</strain>
    </source>
</reference>
<keyword evidence="3" id="KW-1185">Reference proteome</keyword>
<dbReference type="Pfam" id="PF07791">
    <property type="entry name" value="Imm11"/>
    <property type="match status" value="1"/>
</dbReference>
<sequence length="187" mass="21230">MNQFTSHFILDEVQGQWDIPFIGDIPDEIDMIDVMLGKKIEVKNLPIQLPVTIDEEEETIYPDIMTADLPLFSKKLKSIFDSLEINNIIYYPVELIEERSGDKTAEYFLAVVTNIISCLKSGIDKSPAGRLILKNPIIDPTLANGHRLFRLGEEPNLMIVDSQLKQKIETANLQNISLLPLEDYISL</sequence>
<proteinExistence type="predicted"/>
<comment type="caution">
    <text evidence="2">The sequence shown here is derived from an EMBL/GenBank/DDBJ whole genome shotgun (WGS) entry which is preliminary data.</text>
</comment>